<comment type="similarity">
    <text evidence="1">Belongs to the PhzF family.</text>
</comment>
<evidence type="ECO:0000313" key="4">
    <source>
        <dbReference type="EnsemblProtists" id="PYU1_T011662"/>
    </source>
</evidence>
<dbReference type="CDD" id="cd04301">
    <property type="entry name" value="NAT_SF"/>
    <property type="match status" value="1"/>
</dbReference>
<dbReference type="eggNOG" id="KOG3033">
    <property type="taxonomic scope" value="Eukaryota"/>
</dbReference>
<dbReference type="Pfam" id="PF02567">
    <property type="entry name" value="PhzC-PhzF"/>
    <property type="match status" value="1"/>
</dbReference>
<dbReference type="GO" id="GO:0016747">
    <property type="term" value="F:acyltransferase activity, transferring groups other than amino-acyl groups"/>
    <property type="evidence" value="ECO:0007669"/>
    <property type="project" value="InterPro"/>
</dbReference>
<evidence type="ECO:0000256" key="2">
    <source>
        <dbReference type="ARBA" id="ARBA00023235"/>
    </source>
</evidence>
<dbReference type="Gene3D" id="3.10.310.10">
    <property type="entry name" value="Diaminopimelate Epimerase, Chain A, domain 1"/>
    <property type="match status" value="2"/>
</dbReference>
<dbReference type="InterPro" id="IPR016181">
    <property type="entry name" value="Acyl_CoA_acyltransferase"/>
</dbReference>
<keyword evidence="2" id="KW-0413">Isomerase</keyword>
<dbReference type="PANTHER" id="PTHR13774">
    <property type="entry name" value="PHENAZINE BIOSYNTHESIS PROTEIN"/>
    <property type="match status" value="1"/>
</dbReference>
<protein>
    <recommendedName>
        <fullName evidence="3">N-acetyltransferase domain-containing protein</fullName>
    </recommendedName>
</protein>
<dbReference type="InterPro" id="IPR003719">
    <property type="entry name" value="Phenazine_PhzF-like"/>
</dbReference>
<evidence type="ECO:0000313" key="5">
    <source>
        <dbReference type="Proteomes" id="UP000019132"/>
    </source>
</evidence>
<organism evidence="4 5">
    <name type="scientific">Globisporangium ultimum (strain ATCC 200006 / CBS 805.95 / DAOM BR144)</name>
    <name type="common">Pythium ultimum</name>
    <dbReference type="NCBI Taxonomy" id="431595"/>
    <lineage>
        <taxon>Eukaryota</taxon>
        <taxon>Sar</taxon>
        <taxon>Stramenopiles</taxon>
        <taxon>Oomycota</taxon>
        <taxon>Peronosporomycetes</taxon>
        <taxon>Pythiales</taxon>
        <taxon>Pythiaceae</taxon>
        <taxon>Globisporangium</taxon>
    </lineage>
</organism>
<sequence length="474" mass="51722">MAAASLYLKPLAREAHIQRVVALETASYPADEAASETQIRFRQEHAGAFFQAAFLPSAEGAQDDEKDALVGFVNGTLSASDELEEHSMSDHAPSGTTLCIHSVAVDAAYRRQGLAKVMLKQYMRDIVEQQHQVKRIALIAKAYLVGFYVSCGFAVTKLSPVVHGKDPWFELALDCVAARQLRVAQVDAFSSEIFQGNPAAVVVMPPSEFHKPTVTQWMQSMAKENNLSETAYVARRPSTGDIVEYDLRWFTPGTEVPLCGHATLASAFVLYEDGHVPPTSTIHFHTLSGVLMCTLEKTVTSNGNETKLIQMEFPLISLHPVAENITTEALASALGISPNNIVEMKQTPTTHLLVRTDPSAFASLELDFQKLGAVEASGIMVTAESLDKSSGVDFQSRYFGPRVGVNEDPVTGSAHCALATYWSEQLQKKHLYAEQACPARGGFLTLELLEDRPGRLLIKGEAIISLRGVLYSRP</sequence>
<accession>K3X363</accession>
<reference evidence="5" key="1">
    <citation type="journal article" date="2010" name="Genome Biol.">
        <title>Genome sequence of the necrotrophic plant pathogen Pythium ultimum reveals original pathogenicity mechanisms and effector repertoire.</title>
        <authorList>
            <person name="Levesque C.A."/>
            <person name="Brouwer H."/>
            <person name="Cano L."/>
            <person name="Hamilton J.P."/>
            <person name="Holt C."/>
            <person name="Huitema E."/>
            <person name="Raffaele S."/>
            <person name="Robideau G.P."/>
            <person name="Thines M."/>
            <person name="Win J."/>
            <person name="Zerillo M.M."/>
            <person name="Beakes G.W."/>
            <person name="Boore J.L."/>
            <person name="Busam D."/>
            <person name="Dumas B."/>
            <person name="Ferriera S."/>
            <person name="Fuerstenberg S.I."/>
            <person name="Gachon C.M."/>
            <person name="Gaulin E."/>
            <person name="Govers F."/>
            <person name="Grenville-Briggs L."/>
            <person name="Horner N."/>
            <person name="Hostetler J."/>
            <person name="Jiang R.H."/>
            <person name="Johnson J."/>
            <person name="Krajaejun T."/>
            <person name="Lin H."/>
            <person name="Meijer H.J."/>
            <person name="Moore B."/>
            <person name="Morris P."/>
            <person name="Phuntmart V."/>
            <person name="Puiu D."/>
            <person name="Shetty J."/>
            <person name="Stajich J.E."/>
            <person name="Tripathy S."/>
            <person name="Wawra S."/>
            <person name="van West P."/>
            <person name="Whitty B.R."/>
            <person name="Coutinho P.M."/>
            <person name="Henrissat B."/>
            <person name="Martin F."/>
            <person name="Thomas P.D."/>
            <person name="Tyler B.M."/>
            <person name="De Vries R.P."/>
            <person name="Kamoun S."/>
            <person name="Yandell M."/>
            <person name="Tisserat N."/>
            <person name="Buell C.R."/>
        </authorList>
    </citation>
    <scope>NUCLEOTIDE SEQUENCE</scope>
    <source>
        <strain evidence="5">DAOM:BR144</strain>
    </source>
</reference>
<dbReference type="Proteomes" id="UP000019132">
    <property type="component" value="Unassembled WGS sequence"/>
</dbReference>
<dbReference type="PANTHER" id="PTHR13774:SF17">
    <property type="entry name" value="PHENAZINE BIOSYNTHESIS-LIKE DOMAIN-CONTAINING PROTEIN"/>
    <property type="match status" value="1"/>
</dbReference>
<dbReference type="VEuPathDB" id="FungiDB:PYU1_G011636"/>
<dbReference type="InterPro" id="IPR000182">
    <property type="entry name" value="GNAT_dom"/>
</dbReference>
<dbReference type="EMBL" id="GL376611">
    <property type="status" value="NOT_ANNOTATED_CDS"/>
    <property type="molecule type" value="Genomic_DNA"/>
</dbReference>
<dbReference type="Pfam" id="PF00583">
    <property type="entry name" value="Acetyltransf_1"/>
    <property type="match status" value="1"/>
</dbReference>
<dbReference type="eggNOG" id="KOG4144">
    <property type="taxonomic scope" value="Eukaryota"/>
</dbReference>
<dbReference type="InParanoid" id="K3X363"/>
<dbReference type="HOGENOM" id="CLU_031841_0_0_1"/>
<name>K3X363_GLOUD</name>
<feature type="domain" description="N-acetyltransferase" evidence="3">
    <location>
        <begin position="6"/>
        <end position="176"/>
    </location>
</feature>
<keyword evidence="5" id="KW-1185">Reference proteome</keyword>
<evidence type="ECO:0000259" key="3">
    <source>
        <dbReference type="PROSITE" id="PS51186"/>
    </source>
</evidence>
<reference evidence="5" key="2">
    <citation type="submission" date="2010-04" db="EMBL/GenBank/DDBJ databases">
        <authorList>
            <person name="Buell R."/>
            <person name="Hamilton J."/>
            <person name="Hostetler J."/>
        </authorList>
    </citation>
    <scope>NUCLEOTIDE SEQUENCE [LARGE SCALE GENOMIC DNA]</scope>
    <source>
        <strain evidence="5">DAOM:BR144</strain>
    </source>
</reference>
<evidence type="ECO:0000256" key="1">
    <source>
        <dbReference type="ARBA" id="ARBA00008270"/>
    </source>
</evidence>
<dbReference type="SUPFAM" id="SSF55729">
    <property type="entry name" value="Acyl-CoA N-acyltransferases (Nat)"/>
    <property type="match status" value="1"/>
</dbReference>
<reference evidence="4" key="3">
    <citation type="submission" date="2015-02" db="UniProtKB">
        <authorList>
            <consortium name="EnsemblProtists"/>
        </authorList>
    </citation>
    <scope>IDENTIFICATION</scope>
    <source>
        <strain evidence="4">DAOM BR144</strain>
    </source>
</reference>
<dbReference type="NCBIfam" id="TIGR00654">
    <property type="entry name" value="PhzF_family"/>
    <property type="match status" value="1"/>
</dbReference>
<dbReference type="OMA" id="MIQVDAF"/>
<dbReference type="PROSITE" id="PS51186">
    <property type="entry name" value="GNAT"/>
    <property type="match status" value="1"/>
</dbReference>
<dbReference type="EnsemblProtists" id="PYU1_T011662">
    <property type="protein sequence ID" value="PYU1_T011662"/>
    <property type="gene ID" value="PYU1_G011636"/>
</dbReference>
<dbReference type="GO" id="GO:0016853">
    <property type="term" value="F:isomerase activity"/>
    <property type="evidence" value="ECO:0007669"/>
    <property type="project" value="UniProtKB-KW"/>
</dbReference>
<proteinExistence type="inferred from homology"/>
<dbReference type="Gene3D" id="3.40.630.30">
    <property type="match status" value="1"/>
</dbReference>
<dbReference type="AlphaFoldDB" id="K3X363"/>
<dbReference type="STRING" id="431595.K3X363"/>
<dbReference type="SUPFAM" id="SSF54506">
    <property type="entry name" value="Diaminopimelate epimerase-like"/>
    <property type="match status" value="1"/>
</dbReference>
<dbReference type="GO" id="GO:0005737">
    <property type="term" value="C:cytoplasm"/>
    <property type="evidence" value="ECO:0007669"/>
    <property type="project" value="TreeGrafter"/>
</dbReference>